<organism evidence="3 4">
    <name type="scientific">Anas platyrhynchos</name>
    <name type="common">Mallard</name>
    <name type="synonym">Anas boschas</name>
    <dbReference type="NCBI Taxonomy" id="8839"/>
    <lineage>
        <taxon>Eukaryota</taxon>
        <taxon>Metazoa</taxon>
        <taxon>Chordata</taxon>
        <taxon>Craniata</taxon>
        <taxon>Vertebrata</taxon>
        <taxon>Euteleostomi</taxon>
        <taxon>Archelosauria</taxon>
        <taxon>Archosauria</taxon>
        <taxon>Dinosauria</taxon>
        <taxon>Saurischia</taxon>
        <taxon>Theropoda</taxon>
        <taxon>Coelurosauria</taxon>
        <taxon>Aves</taxon>
        <taxon>Neognathae</taxon>
        <taxon>Galloanserae</taxon>
        <taxon>Anseriformes</taxon>
        <taxon>Anatidae</taxon>
        <taxon>Anatinae</taxon>
        <taxon>Anas</taxon>
    </lineage>
</organism>
<dbReference type="AlphaFoldDB" id="A0A8B9QP90"/>
<reference evidence="3" key="2">
    <citation type="submission" date="2025-08" db="UniProtKB">
        <authorList>
            <consortium name="Ensembl"/>
        </authorList>
    </citation>
    <scope>IDENTIFICATION</scope>
</reference>
<keyword evidence="2" id="KW-0812">Transmembrane</keyword>
<name>A0A8B9QP90_ANAPL</name>
<feature type="compositionally biased region" description="Polar residues" evidence="1">
    <location>
        <begin position="1"/>
        <end position="10"/>
    </location>
</feature>
<feature type="transmembrane region" description="Helical" evidence="2">
    <location>
        <begin position="191"/>
        <end position="208"/>
    </location>
</feature>
<dbReference type="Proteomes" id="UP000694400">
    <property type="component" value="Chromosome 2"/>
</dbReference>
<reference evidence="3" key="1">
    <citation type="submission" date="2019-08" db="EMBL/GenBank/DDBJ databases">
        <title>Three high-quality genomes provides insights into domestication of ducks.</title>
        <authorList>
            <person name="Hou Z.C."/>
            <person name="Zhu F."/>
            <person name="Yin Z.T."/>
            <person name="Zhang F."/>
        </authorList>
    </citation>
    <scope>NUCLEOTIDE SEQUENCE [LARGE SCALE GENOMIC DNA]</scope>
</reference>
<proteinExistence type="predicted"/>
<feature type="region of interest" description="Disordered" evidence="1">
    <location>
        <begin position="1"/>
        <end position="20"/>
    </location>
</feature>
<sequence>MKLAITSQGSRLAEPGRPSLLKVHPRLTHAGRQVNQDVVALQLPQQLEQAAHGGPAGAAALPLVQQSPGGVWQSLQPPDLQIFAAQLLGQRRPVGGGGGAGVEVESEAAPHAVVKSHHGHGRQLRGEKTRSRARSRLAGAVAMAGAAFGFFFPPPEPSRPASPHGAGPASASASAAPGGRRKEEGSALHEPLLLLLLLLLLYFFFFCPNSTSGIHILSYCPAPGFSKGSGGADGC</sequence>
<feature type="compositionally biased region" description="Basic residues" evidence="1">
    <location>
        <begin position="114"/>
        <end position="123"/>
    </location>
</feature>
<feature type="compositionally biased region" description="Low complexity" evidence="1">
    <location>
        <begin position="161"/>
        <end position="178"/>
    </location>
</feature>
<evidence type="ECO:0000256" key="1">
    <source>
        <dbReference type="SAM" id="MobiDB-lite"/>
    </source>
</evidence>
<protein>
    <submittedName>
        <fullName evidence="3">Uncharacterized protein</fullName>
    </submittedName>
</protein>
<dbReference type="Ensembl" id="ENSAPLT00020001667.1">
    <property type="protein sequence ID" value="ENSAPLP00020001557.1"/>
    <property type="gene ID" value="ENSAPLG00020001145.1"/>
</dbReference>
<reference evidence="3" key="3">
    <citation type="submission" date="2025-09" db="UniProtKB">
        <authorList>
            <consortium name="Ensembl"/>
        </authorList>
    </citation>
    <scope>IDENTIFICATION</scope>
</reference>
<keyword evidence="2" id="KW-0472">Membrane</keyword>
<feature type="region of interest" description="Disordered" evidence="1">
    <location>
        <begin position="154"/>
        <end position="183"/>
    </location>
</feature>
<evidence type="ECO:0000256" key="2">
    <source>
        <dbReference type="SAM" id="Phobius"/>
    </source>
</evidence>
<keyword evidence="2" id="KW-1133">Transmembrane helix</keyword>
<accession>A0A8B9QP90</accession>
<evidence type="ECO:0000313" key="3">
    <source>
        <dbReference type="Ensembl" id="ENSAPLP00020001557.1"/>
    </source>
</evidence>
<feature type="region of interest" description="Disordered" evidence="1">
    <location>
        <begin position="112"/>
        <end position="135"/>
    </location>
</feature>
<feature type="transmembrane region" description="Helical" evidence="2">
    <location>
        <begin position="135"/>
        <end position="152"/>
    </location>
</feature>
<evidence type="ECO:0000313" key="4">
    <source>
        <dbReference type="Proteomes" id="UP000694400"/>
    </source>
</evidence>